<comment type="caution">
    <text evidence="1">The sequence shown here is derived from an EMBL/GenBank/DDBJ whole genome shotgun (WGS) entry which is preliminary data.</text>
</comment>
<dbReference type="EMBL" id="JANPWE010000003">
    <property type="protein sequence ID" value="MCR6545505.1"/>
    <property type="molecule type" value="Genomic_DNA"/>
</dbReference>
<evidence type="ECO:0000313" key="2">
    <source>
        <dbReference type="Proteomes" id="UP001524944"/>
    </source>
</evidence>
<protein>
    <submittedName>
        <fullName evidence="1">Uncharacterized protein</fullName>
    </submittedName>
</protein>
<gene>
    <name evidence="1" type="ORF">NVS47_08235</name>
</gene>
<accession>A0ABT1Y3Q5</accession>
<proteinExistence type="predicted"/>
<keyword evidence="2" id="KW-1185">Reference proteome</keyword>
<dbReference type="RefSeq" id="WP_089609225.1">
    <property type="nucleotide sequence ID" value="NZ_CP022121.1"/>
</dbReference>
<organism evidence="1 2">
    <name type="scientific">Dehalobacterium formicoaceticum</name>
    <dbReference type="NCBI Taxonomy" id="51515"/>
    <lineage>
        <taxon>Bacteria</taxon>
        <taxon>Bacillati</taxon>
        <taxon>Bacillota</taxon>
        <taxon>Clostridia</taxon>
        <taxon>Eubacteriales</taxon>
        <taxon>Peptococcaceae</taxon>
        <taxon>Dehalobacterium</taxon>
    </lineage>
</organism>
<evidence type="ECO:0000313" key="1">
    <source>
        <dbReference type="EMBL" id="MCR6545505.1"/>
    </source>
</evidence>
<sequence length="306" mass="33514">MDESGNLFDKDGYIETVEISGMDLIEDTDATDLRLGKEVEKATAQDPAKINGAYTGAFVRQTSVQGYMGIYSTMTLPTKANGAMDIREYLPIPNPDNQKPKTTGYLYNTLDCGTPWEFGSSYPVEGGLQYSYQNDNYSGYVRVNGGPLNFNDINGNTVPRFKSNTAFTQNLRYEPANGKIKYYANGVSISGTSQSLVFGITKTFTSSEKSTLRAGRVTGLAWDNTNWGNWNTTTPLGKINTTYNNAKLLKVDGTTQVTLTTSLLDTRINPNTGKIYGTVDWPSEKVNKTPSTGSIGTQQHILDVTN</sequence>
<dbReference type="Proteomes" id="UP001524944">
    <property type="component" value="Unassembled WGS sequence"/>
</dbReference>
<reference evidence="1 2" key="1">
    <citation type="submission" date="2022-08" db="EMBL/GenBank/DDBJ databases">
        <title>Proteogenomics of the novel Dehalobacterium formicoaceticum strain EZ94 highlights a key role of methyltransferases during anaerobic dichloromethane degradation.</title>
        <authorList>
            <person name="Wasmund K."/>
        </authorList>
    </citation>
    <scope>NUCLEOTIDE SEQUENCE [LARGE SCALE GENOMIC DNA]</scope>
    <source>
        <strain evidence="1 2">EZ94</strain>
    </source>
</reference>
<name>A0ABT1Y3Q5_9FIRM</name>